<sequence>MCPFCGSAHHALSTSDPRPMSELRLTEAEYKEYKGHNASDTMYSRMADGKDAPVLRVVGFNDDTKAVFRACNPDGHEYVEVPWSRMDSMKWIAQRVEDKIQVALHHWYLATADGVIFRTFGELVMSYDAFRVKEQVVLTLLMPSDLEEFSGSHLKKHAWKRTEAPTPGSLTEPNSTWETYLEQRKGADTHLEEALEIYEGDDLPPIYDMIEAAVDSVLERSDLEDEAADVVYDCVVPLSVEVEDSGWGNVQSASILTRIYSPTRPAAVDVYLDYHHRTRYSSVEFFCNVYYRIQRTVSTTKLDAREPRGPRKMNGFRMLFELGLADLPPGNSWKAVDEREFGIKERDVCVIHELLFGLQEEAETKSEAEEDEDDEADTTPATKITMRNTLSLLLASVGISFYGEDLESGELCWEGIEGSERWLGKNIRRVVKAAAALGASAGEDSEDEDEELDEDEDEDGDDWDDDDNDGFPYEDGPSNCRYQ</sequence>
<protein>
    <submittedName>
        <fullName evidence="2">Uncharacterized protein</fullName>
    </submittedName>
</protein>
<comment type="caution">
    <text evidence="2">The sequence shown here is derived from an EMBL/GenBank/DDBJ whole genome shotgun (WGS) entry which is preliminary data.</text>
</comment>
<dbReference type="AlphaFoldDB" id="A0AAD7C1L4"/>
<feature type="compositionally biased region" description="Acidic residues" evidence="1">
    <location>
        <begin position="443"/>
        <end position="469"/>
    </location>
</feature>
<proteinExistence type="predicted"/>
<feature type="compositionally biased region" description="Acidic residues" evidence="1">
    <location>
        <begin position="368"/>
        <end position="377"/>
    </location>
</feature>
<dbReference type="Proteomes" id="UP001221142">
    <property type="component" value="Unassembled WGS sequence"/>
</dbReference>
<dbReference type="EMBL" id="JARKIF010000006">
    <property type="protein sequence ID" value="KAJ7636668.1"/>
    <property type="molecule type" value="Genomic_DNA"/>
</dbReference>
<accession>A0AAD7C1L4</accession>
<organism evidence="2 3">
    <name type="scientific">Roridomyces roridus</name>
    <dbReference type="NCBI Taxonomy" id="1738132"/>
    <lineage>
        <taxon>Eukaryota</taxon>
        <taxon>Fungi</taxon>
        <taxon>Dikarya</taxon>
        <taxon>Basidiomycota</taxon>
        <taxon>Agaricomycotina</taxon>
        <taxon>Agaricomycetes</taxon>
        <taxon>Agaricomycetidae</taxon>
        <taxon>Agaricales</taxon>
        <taxon>Marasmiineae</taxon>
        <taxon>Mycenaceae</taxon>
        <taxon>Roridomyces</taxon>
    </lineage>
</organism>
<keyword evidence="3" id="KW-1185">Reference proteome</keyword>
<name>A0AAD7C1L4_9AGAR</name>
<gene>
    <name evidence="2" type="ORF">FB45DRAFT_1001677</name>
</gene>
<feature type="region of interest" description="Disordered" evidence="1">
    <location>
        <begin position="437"/>
        <end position="483"/>
    </location>
</feature>
<evidence type="ECO:0000313" key="2">
    <source>
        <dbReference type="EMBL" id="KAJ7636668.1"/>
    </source>
</evidence>
<evidence type="ECO:0000256" key="1">
    <source>
        <dbReference type="SAM" id="MobiDB-lite"/>
    </source>
</evidence>
<reference evidence="2" key="1">
    <citation type="submission" date="2023-03" db="EMBL/GenBank/DDBJ databases">
        <title>Massive genome expansion in bonnet fungi (Mycena s.s.) driven by repeated elements and novel gene families across ecological guilds.</title>
        <authorList>
            <consortium name="Lawrence Berkeley National Laboratory"/>
            <person name="Harder C.B."/>
            <person name="Miyauchi S."/>
            <person name="Viragh M."/>
            <person name="Kuo A."/>
            <person name="Thoen E."/>
            <person name="Andreopoulos B."/>
            <person name="Lu D."/>
            <person name="Skrede I."/>
            <person name="Drula E."/>
            <person name="Henrissat B."/>
            <person name="Morin E."/>
            <person name="Kohler A."/>
            <person name="Barry K."/>
            <person name="LaButti K."/>
            <person name="Morin E."/>
            <person name="Salamov A."/>
            <person name="Lipzen A."/>
            <person name="Mereny Z."/>
            <person name="Hegedus B."/>
            <person name="Baldrian P."/>
            <person name="Stursova M."/>
            <person name="Weitz H."/>
            <person name="Taylor A."/>
            <person name="Grigoriev I.V."/>
            <person name="Nagy L.G."/>
            <person name="Martin F."/>
            <person name="Kauserud H."/>
        </authorList>
    </citation>
    <scope>NUCLEOTIDE SEQUENCE</scope>
    <source>
        <strain evidence="2">9284</strain>
    </source>
</reference>
<evidence type="ECO:0000313" key="3">
    <source>
        <dbReference type="Proteomes" id="UP001221142"/>
    </source>
</evidence>
<feature type="region of interest" description="Disordered" evidence="1">
    <location>
        <begin position="361"/>
        <end position="382"/>
    </location>
</feature>